<evidence type="ECO:0000256" key="3">
    <source>
        <dbReference type="ARBA" id="ARBA00022630"/>
    </source>
</evidence>
<feature type="site" description="Interacts with tRNA" evidence="9">
    <location>
        <position position="177"/>
    </location>
</feature>
<keyword evidence="12" id="KW-0547">Nucleotide-binding</keyword>
<feature type="binding site" evidence="12">
    <location>
        <position position="169"/>
    </location>
    <ligand>
        <name>FMN</name>
        <dbReference type="ChEBI" id="CHEBI:58210"/>
    </ligand>
</feature>
<keyword evidence="7 9" id="KW-0694">RNA-binding</keyword>
<dbReference type="GO" id="GO:0102262">
    <property type="term" value="F:tRNA-dihydrouridine16 synthase activity"/>
    <property type="evidence" value="ECO:0007669"/>
    <property type="project" value="RHEA"/>
</dbReference>
<feature type="site" description="Interacts with tRNA; defines subfamily-specific binding signature" evidence="9">
    <location>
        <position position="277"/>
    </location>
</feature>
<evidence type="ECO:0000256" key="11">
    <source>
        <dbReference type="PIRSR" id="PIRSR006621-1"/>
    </source>
</evidence>
<dbReference type="GO" id="GO:0000049">
    <property type="term" value="F:tRNA binding"/>
    <property type="evidence" value="ECO:0007669"/>
    <property type="project" value="UniProtKB-UniRule"/>
</dbReference>
<dbReference type="Pfam" id="PF01207">
    <property type="entry name" value="Dus"/>
    <property type="match status" value="1"/>
</dbReference>
<dbReference type="STRING" id="1229521.D791_03087"/>
<gene>
    <name evidence="14" type="primary">dus_3</name>
    <name evidence="9" type="synonym">dusC</name>
    <name evidence="14" type="ORF">D791_03087</name>
</gene>
<feature type="site" description="Interacts with tRNA; defines subfamily-specific binding signature" evidence="9">
    <location>
        <position position="279"/>
    </location>
</feature>
<dbReference type="InterPro" id="IPR018517">
    <property type="entry name" value="tRNA_hU_synthase_CS"/>
</dbReference>
<protein>
    <recommendedName>
        <fullName evidence="9">tRNA-dihydrouridine(16) synthase</fullName>
        <ecNumber evidence="9">1.3.1.-</ecNumber>
    </recommendedName>
    <alternativeName>
        <fullName evidence="9">U16-specific dihydrouridine synthase</fullName>
        <shortName evidence="9">U16-specific Dus</shortName>
    </alternativeName>
    <alternativeName>
        <fullName evidence="9">tRNA-dihydrouridine synthase C</fullName>
    </alternativeName>
</protein>
<evidence type="ECO:0000256" key="8">
    <source>
        <dbReference type="ARBA" id="ARBA00023002"/>
    </source>
</evidence>
<dbReference type="PANTHER" id="PTHR11082">
    <property type="entry name" value="TRNA-DIHYDROURIDINE SYNTHASE"/>
    <property type="match status" value="1"/>
</dbReference>
<comment type="function">
    <text evidence="9">Catalyzes the synthesis of 5,6-dihydrouridine (D), a modified base found in the D-loop of most tRNAs, via the reduction of the C5-C6 double bond in target uridines. Specifically modifies U16 in tRNAs.</text>
</comment>
<evidence type="ECO:0000256" key="1">
    <source>
        <dbReference type="ARBA" id="ARBA00001917"/>
    </source>
</evidence>
<keyword evidence="8 9" id="KW-0560">Oxidoreductase</keyword>
<dbReference type="CDD" id="cd02801">
    <property type="entry name" value="DUS_like_FMN"/>
    <property type="match status" value="1"/>
</dbReference>
<dbReference type="Gene3D" id="3.20.20.70">
    <property type="entry name" value="Aldolase class I"/>
    <property type="match status" value="1"/>
</dbReference>
<accession>W9US79</accession>
<dbReference type="InterPro" id="IPR042270">
    <property type="entry name" value="DusC_C"/>
</dbReference>
<dbReference type="PROSITE" id="PS01136">
    <property type="entry name" value="UPF0034"/>
    <property type="match status" value="1"/>
</dbReference>
<dbReference type="SUPFAM" id="SSF51395">
    <property type="entry name" value="FMN-linked oxidoreductases"/>
    <property type="match status" value="1"/>
</dbReference>
<keyword evidence="3 9" id="KW-0285">Flavoprotein</keyword>
<evidence type="ECO:0000259" key="13">
    <source>
        <dbReference type="Pfam" id="PF01207"/>
    </source>
</evidence>
<dbReference type="EMBL" id="AONB01000018">
    <property type="protein sequence ID" value="EXJ09934.1"/>
    <property type="molecule type" value="Genomic_DNA"/>
</dbReference>
<reference evidence="15" key="1">
    <citation type="submission" date="2012-11" db="EMBL/GenBank/DDBJ databases">
        <authorList>
            <person name="Singh A."/>
            <person name="Pinnaka A.K."/>
            <person name="Vaidya B."/>
        </authorList>
    </citation>
    <scope>NUCLEOTIDE SEQUENCE [LARGE SCALE GENOMIC DNA]</scope>
    <source>
        <strain evidence="15">AK23</strain>
    </source>
</reference>
<feature type="binding site" evidence="9 12">
    <location>
        <position position="140"/>
    </location>
    <ligand>
        <name>FMN</name>
        <dbReference type="ChEBI" id="CHEBI:58210"/>
    </ligand>
</feature>
<dbReference type="AlphaFoldDB" id="W9US79"/>
<feature type="site" description="Interacts with tRNA; defines subfamily-specific binding signature" evidence="9">
    <location>
        <position position="36"/>
    </location>
</feature>
<comment type="caution">
    <text evidence="9">Lacks conserved residue(s) required for the propagation of feature annotation.</text>
</comment>
<comment type="catalytic activity">
    <reaction evidence="9">
        <text>5,6-dihydrouridine(16) in tRNA + NAD(+) = uridine(16) in tRNA + NADH + H(+)</text>
        <dbReference type="Rhea" id="RHEA:53380"/>
        <dbReference type="Rhea" id="RHEA-COMP:13543"/>
        <dbReference type="Rhea" id="RHEA-COMP:13544"/>
        <dbReference type="ChEBI" id="CHEBI:15378"/>
        <dbReference type="ChEBI" id="CHEBI:57540"/>
        <dbReference type="ChEBI" id="CHEBI:57945"/>
        <dbReference type="ChEBI" id="CHEBI:65315"/>
        <dbReference type="ChEBI" id="CHEBI:74443"/>
    </reaction>
</comment>
<keyword evidence="15" id="KW-1185">Reference proteome</keyword>
<evidence type="ECO:0000256" key="10">
    <source>
        <dbReference type="PIRNR" id="PIRNR006621"/>
    </source>
</evidence>
<dbReference type="GO" id="GO:0050660">
    <property type="term" value="F:flavin adenine dinucleotide binding"/>
    <property type="evidence" value="ECO:0007669"/>
    <property type="project" value="InterPro"/>
</dbReference>
<feature type="binding site" evidence="9 12">
    <location>
        <position position="69"/>
    </location>
    <ligand>
        <name>FMN</name>
        <dbReference type="ChEBI" id="CHEBI:58210"/>
    </ligand>
</feature>
<dbReference type="InterPro" id="IPR001269">
    <property type="entry name" value="DUS_fam"/>
</dbReference>
<reference evidence="14 15" key="2">
    <citation type="journal article" date="2015" name="Syst. Appl. Microbiol.">
        <title>Nitrincola nitratireducens sp. nov. isolated from a haloalkaline crater lake.</title>
        <authorList>
            <person name="Singh A."/>
            <person name="Vaidya B."/>
            <person name="Tanuku N.R."/>
            <person name="Pinnaka A.K."/>
        </authorList>
    </citation>
    <scope>NUCLEOTIDE SEQUENCE [LARGE SCALE GENOMIC DNA]</scope>
    <source>
        <strain evidence="14 15">AK23</strain>
    </source>
</reference>
<dbReference type="PATRIC" id="fig|1229521.3.peg.3117"/>
<dbReference type="GO" id="GO:0010181">
    <property type="term" value="F:FMN binding"/>
    <property type="evidence" value="ECO:0007669"/>
    <property type="project" value="UniProtKB-UniRule"/>
</dbReference>
<dbReference type="HAMAP" id="MF_02043">
    <property type="entry name" value="DusC_subfam"/>
    <property type="match status" value="1"/>
</dbReference>
<dbReference type="Gene3D" id="1.20.225.30">
    <property type="entry name" value="Dihydrouridine synthase, C-terminal recognition domain"/>
    <property type="match status" value="1"/>
</dbReference>
<sequence>MSLIYLAPMEGVVDYTLRDILTASGNVDHCVTEFIRVSERLLPISVFYRMMPELHHGGKTHSGVPVFAQLLGSEPSVLAENAARVVELGAPGVDLNFGCPAKTVNKSRGGAVLLKEPELIHSIVSAVREAIPSSIPVTAKMRLGYFDKSLAIENAQAIESAGASTLTIHARTKEEGYKPPAHWEWIAKIRDHVSLHLVANGEVWTPEDYHRCRQVSGCADVMIGRGMLANPFLADQIKQGQDVSAASDEQWIALIPMLERYHQQVIDDLSERHVHGRIKQWLSMLKLGYPQASRLFDRIRSERDPLSIMETIRAEREHYSVPAE</sequence>
<organism evidence="14 15">
    <name type="scientific">Nitrincola nitratireducens</name>
    <dbReference type="NCBI Taxonomy" id="1229521"/>
    <lineage>
        <taxon>Bacteria</taxon>
        <taxon>Pseudomonadati</taxon>
        <taxon>Pseudomonadota</taxon>
        <taxon>Gammaproteobacteria</taxon>
        <taxon>Oceanospirillales</taxon>
        <taxon>Oceanospirillaceae</taxon>
        <taxon>Nitrincola</taxon>
    </lineage>
</organism>
<evidence type="ECO:0000313" key="14">
    <source>
        <dbReference type="EMBL" id="EXJ09934.1"/>
    </source>
</evidence>
<name>W9US79_9GAMM</name>
<evidence type="ECO:0000256" key="5">
    <source>
        <dbReference type="ARBA" id="ARBA00022694"/>
    </source>
</evidence>
<evidence type="ECO:0000256" key="7">
    <source>
        <dbReference type="ARBA" id="ARBA00022884"/>
    </source>
</evidence>
<feature type="active site" description="Proton donor" evidence="9 11">
    <location>
        <position position="99"/>
    </location>
</feature>
<dbReference type="EC" id="1.3.1.-" evidence="9"/>
<evidence type="ECO:0000256" key="4">
    <source>
        <dbReference type="ARBA" id="ARBA00022643"/>
    </source>
</evidence>
<evidence type="ECO:0000313" key="15">
    <source>
        <dbReference type="Proteomes" id="UP000019464"/>
    </source>
</evidence>
<dbReference type="Proteomes" id="UP000019464">
    <property type="component" value="Unassembled WGS sequence"/>
</dbReference>
<evidence type="ECO:0000256" key="12">
    <source>
        <dbReference type="PIRSR" id="PIRSR006621-2"/>
    </source>
</evidence>
<keyword evidence="6 9" id="KW-0521">NADP</keyword>
<keyword evidence="4 9" id="KW-0288">FMN</keyword>
<keyword evidence="5 9" id="KW-0819">tRNA processing</keyword>
<keyword evidence="2 9" id="KW-0820">tRNA-binding</keyword>
<feature type="site" description="Interacts with tRNA; defines subfamily-specific binding signature" evidence="9">
    <location>
        <position position="300"/>
    </location>
</feature>
<comment type="similarity">
    <text evidence="9">Belongs to the Dus family. DusC subfamily.</text>
</comment>
<evidence type="ECO:0000256" key="2">
    <source>
        <dbReference type="ARBA" id="ARBA00022555"/>
    </source>
</evidence>
<dbReference type="PIRSF" id="PIRSF006621">
    <property type="entry name" value="Dus"/>
    <property type="match status" value="1"/>
</dbReference>
<dbReference type="PANTHER" id="PTHR11082:SF26">
    <property type="entry name" value="TRNA-DIHYDROURIDINE(16) SYNTHASE"/>
    <property type="match status" value="1"/>
</dbReference>
<comment type="catalytic activity">
    <reaction evidence="9">
        <text>5,6-dihydrouridine(16) in tRNA + NADP(+) = uridine(16) in tRNA + NADPH + H(+)</text>
        <dbReference type="Rhea" id="RHEA:53376"/>
        <dbReference type="Rhea" id="RHEA-COMP:13543"/>
        <dbReference type="Rhea" id="RHEA-COMP:13544"/>
        <dbReference type="ChEBI" id="CHEBI:15378"/>
        <dbReference type="ChEBI" id="CHEBI:57783"/>
        <dbReference type="ChEBI" id="CHEBI:58349"/>
        <dbReference type="ChEBI" id="CHEBI:65315"/>
        <dbReference type="ChEBI" id="CHEBI:74443"/>
    </reaction>
</comment>
<dbReference type="RefSeq" id="WP_036512951.1">
    <property type="nucleotide sequence ID" value="NZ_AONB01000018.1"/>
</dbReference>
<feature type="binding site" evidence="9">
    <location>
        <begin position="200"/>
        <end position="202"/>
    </location>
    <ligand>
        <name>FMN</name>
        <dbReference type="ChEBI" id="CHEBI:58210"/>
    </ligand>
</feature>
<evidence type="ECO:0000256" key="9">
    <source>
        <dbReference type="HAMAP-Rule" id="MF_02043"/>
    </source>
</evidence>
<feature type="domain" description="DUS-like FMN-binding" evidence="13">
    <location>
        <begin position="6"/>
        <end position="275"/>
    </location>
</feature>
<feature type="site" description="Interacts with tRNA" evidence="9">
    <location>
        <position position="96"/>
    </location>
</feature>
<comment type="caution">
    <text evidence="14">The sequence shown here is derived from an EMBL/GenBank/DDBJ whole genome shotgun (WGS) entry which is preliminary data.</text>
</comment>
<dbReference type="InterPro" id="IPR013785">
    <property type="entry name" value="Aldolase_TIM"/>
</dbReference>
<evidence type="ECO:0000256" key="6">
    <source>
        <dbReference type="ARBA" id="ARBA00022857"/>
    </source>
</evidence>
<comment type="cofactor">
    <cofactor evidence="1 9 10 12">
        <name>FMN</name>
        <dbReference type="ChEBI" id="CHEBI:58210"/>
    </cofactor>
</comment>
<feature type="binding site" evidence="9 12">
    <location>
        <begin position="224"/>
        <end position="225"/>
    </location>
    <ligand>
        <name>FMN</name>
        <dbReference type="ChEBI" id="CHEBI:58210"/>
    </ligand>
</feature>
<proteinExistence type="inferred from homology"/>
<comment type="similarity">
    <text evidence="10">Belongs to the dus family.</text>
</comment>
<dbReference type="InterPro" id="IPR035587">
    <property type="entry name" value="DUS-like_FMN-bd"/>
</dbReference>
<dbReference type="InterPro" id="IPR032886">
    <property type="entry name" value="DusC"/>
</dbReference>